<gene>
    <name evidence="1" type="ORF">GGQ71_003627</name>
</gene>
<evidence type="ECO:0000313" key="2">
    <source>
        <dbReference type="Proteomes" id="UP000544107"/>
    </source>
</evidence>
<dbReference type="AlphaFoldDB" id="A0A7W6HQ26"/>
<accession>A0A7W6HQ26</accession>
<organism evidence="1 2">
    <name type="scientific">Allorhizobium taibaishanense</name>
    <dbReference type="NCBI Taxonomy" id="887144"/>
    <lineage>
        <taxon>Bacteria</taxon>
        <taxon>Pseudomonadati</taxon>
        <taxon>Pseudomonadota</taxon>
        <taxon>Alphaproteobacteria</taxon>
        <taxon>Hyphomicrobiales</taxon>
        <taxon>Rhizobiaceae</taxon>
        <taxon>Rhizobium/Agrobacterium group</taxon>
        <taxon>Allorhizobium</taxon>
    </lineage>
</organism>
<dbReference type="RefSeq" id="WP_184412856.1">
    <property type="nucleotide sequence ID" value="NZ_JACIED010000005.1"/>
</dbReference>
<sequence length="154" mass="17632">MGGSGDGISEYERFGDSCRTEIGRILGLLDHPNFPTFWNELRTECLKIHQGVITSPNGFKLAPFDASLTQRIEWLKINVINPIERLKVALAESNRPYFHYWEEYGEATGSDRQPILSELDALSVNRRGKLTPYRRPILTPMLTISTWVARRWPG</sequence>
<evidence type="ECO:0000313" key="1">
    <source>
        <dbReference type="EMBL" id="MBB4009339.1"/>
    </source>
</evidence>
<protein>
    <submittedName>
        <fullName evidence="1">Uncharacterized protein</fullName>
    </submittedName>
</protein>
<reference evidence="1 2" key="1">
    <citation type="submission" date="2020-08" db="EMBL/GenBank/DDBJ databases">
        <title>Genomic Encyclopedia of Type Strains, Phase IV (KMG-IV): sequencing the most valuable type-strain genomes for metagenomic binning, comparative biology and taxonomic classification.</title>
        <authorList>
            <person name="Goeker M."/>
        </authorList>
    </citation>
    <scope>NUCLEOTIDE SEQUENCE [LARGE SCALE GENOMIC DNA]</scope>
    <source>
        <strain evidence="1 2">DSM 100021</strain>
    </source>
</reference>
<name>A0A7W6HQ26_9HYPH</name>
<feature type="non-terminal residue" evidence="1">
    <location>
        <position position="154"/>
    </location>
</feature>
<proteinExistence type="predicted"/>
<dbReference type="EMBL" id="JACIED010000005">
    <property type="protein sequence ID" value="MBB4009339.1"/>
    <property type="molecule type" value="Genomic_DNA"/>
</dbReference>
<dbReference type="Proteomes" id="UP000544107">
    <property type="component" value="Unassembled WGS sequence"/>
</dbReference>
<comment type="caution">
    <text evidence="1">The sequence shown here is derived from an EMBL/GenBank/DDBJ whole genome shotgun (WGS) entry which is preliminary data.</text>
</comment>